<organism evidence="2 3">
    <name type="scientific">Canariomyces notabilis</name>
    <dbReference type="NCBI Taxonomy" id="2074819"/>
    <lineage>
        <taxon>Eukaryota</taxon>
        <taxon>Fungi</taxon>
        <taxon>Dikarya</taxon>
        <taxon>Ascomycota</taxon>
        <taxon>Pezizomycotina</taxon>
        <taxon>Sordariomycetes</taxon>
        <taxon>Sordariomycetidae</taxon>
        <taxon>Sordariales</taxon>
        <taxon>Chaetomiaceae</taxon>
        <taxon>Canariomyces</taxon>
    </lineage>
</organism>
<dbReference type="PANTHER" id="PTHR42084:SF1">
    <property type="entry name" value="SERINE_THREONINE-PROTEIN KINASE PPK6"/>
    <property type="match status" value="1"/>
</dbReference>
<feature type="compositionally biased region" description="Polar residues" evidence="1">
    <location>
        <begin position="44"/>
        <end position="66"/>
    </location>
</feature>
<dbReference type="EMBL" id="MU853337">
    <property type="protein sequence ID" value="KAK4114069.1"/>
    <property type="molecule type" value="Genomic_DNA"/>
</dbReference>
<feature type="region of interest" description="Disordered" evidence="1">
    <location>
        <begin position="1"/>
        <end position="66"/>
    </location>
</feature>
<name>A0AAN6YV25_9PEZI</name>
<evidence type="ECO:0000313" key="3">
    <source>
        <dbReference type="Proteomes" id="UP001302812"/>
    </source>
</evidence>
<dbReference type="RefSeq" id="XP_064671639.1">
    <property type="nucleotide sequence ID" value="XM_064814778.1"/>
</dbReference>
<reference evidence="2" key="1">
    <citation type="journal article" date="2023" name="Mol. Phylogenet. Evol.">
        <title>Genome-scale phylogeny and comparative genomics of the fungal order Sordariales.</title>
        <authorList>
            <person name="Hensen N."/>
            <person name="Bonometti L."/>
            <person name="Westerberg I."/>
            <person name="Brannstrom I.O."/>
            <person name="Guillou S."/>
            <person name="Cros-Aarteil S."/>
            <person name="Calhoun S."/>
            <person name="Haridas S."/>
            <person name="Kuo A."/>
            <person name="Mondo S."/>
            <person name="Pangilinan J."/>
            <person name="Riley R."/>
            <person name="LaButti K."/>
            <person name="Andreopoulos B."/>
            <person name="Lipzen A."/>
            <person name="Chen C."/>
            <person name="Yan M."/>
            <person name="Daum C."/>
            <person name="Ng V."/>
            <person name="Clum A."/>
            <person name="Steindorff A."/>
            <person name="Ohm R.A."/>
            <person name="Martin F."/>
            <person name="Silar P."/>
            <person name="Natvig D.O."/>
            <person name="Lalanne C."/>
            <person name="Gautier V."/>
            <person name="Ament-Velasquez S.L."/>
            <person name="Kruys A."/>
            <person name="Hutchinson M.I."/>
            <person name="Powell A.J."/>
            <person name="Barry K."/>
            <person name="Miller A.N."/>
            <person name="Grigoriev I.V."/>
            <person name="Debuchy R."/>
            <person name="Gladieux P."/>
            <person name="Hiltunen Thoren M."/>
            <person name="Johannesson H."/>
        </authorList>
    </citation>
    <scope>NUCLEOTIDE SEQUENCE</scope>
    <source>
        <strain evidence="2">CBS 508.74</strain>
    </source>
</reference>
<protein>
    <recommendedName>
        <fullName evidence="4">Serine/threonine-protein kinase ppk6</fullName>
    </recommendedName>
</protein>
<dbReference type="Proteomes" id="UP001302812">
    <property type="component" value="Unassembled WGS sequence"/>
</dbReference>
<evidence type="ECO:0000256" key="1">
    <source>
        <dbReference type="SAM" id="MobiDB-lite"/>
    </source>
</evidence>
<feature type="compositionally biased region" description="Low complexity" evidence="1">
    <location>
        <begin position="12"/>
        <end position="27"/>
    </location>
</feature>
<gene>
    <name evidence="2" type="ORF">N656DRAFT_777202</name>
</gene>
<sequence>MSADLFAAFGDSPQTSGTQQSQPTPSGISATATPAPSDPFSILSVESSASQTQGIQKTAPWTSLQQTTAGRQTDLLRVQAAQPQMSTGCADLSSLGGQGAFQDQGLSLPGAQKTVQPDEDDDTWGDFEVAPTTSPPPPAVSASMAQPPRARVTRASTLDILSNKLLDLAVETPALEPWQERPSWEKPARTEESPRPARNPDPNVLFDADFEAEGDVDSTGDDEFGDFETGTDGSKTHQAATAKPSQDLLLLDPTPAPTKKQPPGLVLSNTALPGKASSYPEAPKSPYGSFQERKPEPVKQLQVQLPTATRVLSEPNQASPSPVTAWPSFENDDSFGNKWEEFKDLPDIAQTAGSKPLTSKNPSKTKSNPTPASAAAPEWDWQDWGGTDDVSASQKTGKTNYTAQWRSQSRPPPSPAPDKSGPPPTNIPPPAILLSLMPQLLNLASASLLKPLLTLPSSSAAYQHVVSSPNTLAFLRAYLMLATVAARLVAGRKQRWHRDKFLSQAMSISAAASSSGGRGMKLATVDRSQSAREDSEAGEVVTAWKANVGRLRAVVAAVNAAQGASLRVPDVGSLAVSTAKGVPTAPRACVVCGLKRDERVARVDVEVEDSFGEWWVEFWGHRECRNFWVEHEKELRQR</sequence>
<feature type="compositionally biased region" description="Pro residues" evidence="1">
    <location>
        <begin position="410"/>
        <end position="430"/>
    </location>
</feature>
<feature type="compositionally biased region" description="Polar residues" evidence="1">
    <location>
        <begin position="390"/>
        <end position="406"/>
    </location>
</feature>
<dbReference type="PANTHER" id="PTHR42084">
    <property type="entry name" value="YALI0E26631P"/>
    <property type="match status" value="1"/>
</dbReference>
<comment type="caution">
    <text evidence="2">The sequence shown here is derived from an EMBL/GenBank/DDBJ whole genome shotgun (WGS) entry which is preliminary data.</text>
</comment>
<keyword evidence="3" id="KW-1185">Reference proteome</keyword>
<feature type="compositionally biased region" description="Polar residues" evidence="1">
    <location>
        <begin position="351"/>
        <end position="371"/>
    </location>
</feature>
<feature type="compositionally biased region" description="Basic and acidic residues" evidence="1">
    <location>
        <begin position="178"/>
        <end position="195"/>
    </location>
</feature>
<dbReference type="AlphaFoldDB" id="A0AAN6YV25"/>
<feature type="region of interest" description="Disordered" evidence="1">
    <location>
        <begin position="100"/>
        <end position="151"/>
    </location>
</feature>
<feature type="compositionally biased region" description="Acidic residues" evidence="1">
    <location>
        <begin position="208"/>
        <end position="226"/>
    </location>
</feature>
<evidence type="ECO:0000313" key="2">
    <source>
        <dbReference type="EMBL" id="KAK4114069.1"/>
    </source>
</evidence>
<dbReference type="GeneID" id="89938903"/>
<evidence type="ECO:0008006" key="4">
    <source>
        <dbReference type="Google" id="ProtNLM"/>
    </source>
</evidence>
<proteinExistence type="predicted"/>
<accession>A0AAN6YV25</accession>
<feature type="region of interest" description="Disordered" evidence="1">
    <location>
        <begin position="172"/>
        <end position="430"/>
    </location>
</feature>
<reference evidence="2" key="2">
    <citation type="submission" date="2023-05" db="EMBL/GenBank/DDBJ databases">
        <authorList>
            <consortium name="Lawrence Berkeley National Laboratory"/>
            <person name="Steindorff A."/>
            <person name="Hensen N."/>
            <person name="Bonometti L."/>
            <person name="Westerberg I."/>
            <person name="Brannstrom I.O."/>
            <person name="Guillou S."/>
            <person name="Cros-Aarteil S."/>
            <person name="Calhoun S."/>
            <person name="Haridas S."/>
            <person name="Kuo A."/>
            <person name="Mondo S."/>
            <person name="Pangilinan J."/>
            <person name="Riley R."/>
            <person name="Labutti K."/>
            <person name="Andreopoulos B."/>
            <person name="Lipzen A."/>
            <person name="Chen C."/>
            <person name="Yanf M."/>
            <person name="Daum C."/>
            <person name="Ng V."/>
            <person name="Clum A."/>
            <person name="Ohm R."/>
            <person name="Martin F."/>
            <person name="Silar P."/>
            <person name="Natvig D."/>
            <person name="Lalanne C."/>
            <person name="Gautier V."/>
            <person name="Ament-Velasquez S.L."/>
            <person name="Kruys A."/>
            <person name="Hutchinson M.I."/>
            <person name="Powell A.J."/>
            <person name="Barry K."/>
            <person name="Miller A.N."/>
            <person name="Grigoriev I.V."/>
            <person name="Debuchy R."/>
            <person name="Gladieux P."/>
            <person name="Thoren M.H."/>
            <person name="Johannesson H."/>
        </authorList>
    </citation>
    <scope>NUCLEOTIDE SEQUENCE</scope>
    <source>
        <strain evidence="2">CBS 508.74</strain>
    </source>
</reference>